<evidence type="ECO:0000256" key="1">
    <source>
        <dbReference type="SAM" id="Phobius"/>
    </source>
</evidence>
<dbReference type="SUPFAM" id="SSF46565">
    <property type="entry name" value="Chaperone J-domain"/>
    <property type="match status" value="1"/>
</dbReference>
<dbReference type="Proteomes" id="UP001141806">
    <property type="component" value="Unassembled WGS sequence"/>
</dbReference>
<name>A0A9Q0HHG0_9MAGN</name>
<evidence type="ECO:0000313" key="2">
    <source>
        <dbReference type="EMBL" id="KAJ4964780.1"/>
    </source>
</evidence>
<feature type="transmembrane region" description="Helical" evidence="1">
    <location>
        <begin position="49"/>
        <end position="75"/>
    </location>
</feature>
<sequence>MNHQDELSVIAAEENLTMTEFLKETTTSRAGGMIGGGVGFWGVAAPSNVLIAIAIMALAGLILAATLVYSCRYWVPPQEIMAAYRQWAWDCHPNADAIDRKGTLANVFMKIHTTYSTLSDPQKHLTTITTSSSGKGFIDLSCPHSPTHHHRNRQLLDFLDILPGIGRPISAGR</sequence>
<keyword evidence="1" id="KW-1133">Transmembrane helix</keyword>
<proteinExistence type="predicted"/>
<keyword evidence="1" id="KW-0812">Transmembrane</keyword>
<keyword evidence="3" id="KW-1185">Reference proteome</keyword>
<dbReference type="AlphaFoldDB" id="A0A9Q0HHG0"/>
<dbReference type="OrthoDB" id="445556at2759"/>
<gene>
    <name evidence="2" type="ORF">NE237_016629</name>
</gene>
<protein>
    <submittedName>
        <fullName evidence="2">Uncharacterized protein</fullName>
    </submittedName>
</protein>
<evidence type="ECO:0000313" key="3">
    <source>
        <dbReference type="Proteomes" id="UP001141806"/>
    </source>
</evidence>
<dbReference type="InterPro" id="IPR036869">
    <property type="entry name" value="J_dom_sf"/>
</dbReference>
<dbReference type="Gene3D" id="1.10.287.110">
    <property type="entry name" value="DnaJ domain"/>
    <property type="match status" value="1"/>
</dbReference>
<accession>A0A9Q0HHG0</accession>
<reference evidence="2" key="1">
    <citation type="journal article" date="2023" name="Plant J.">
        <title>The genome of the king protea, Protea cynaroides.</title>
        <authorList>
            <person name="Chang J."/>
            <person name="Duong T.A."/>
            <person name="Schoeman C."/>
            <person name="Ma X."/>
            <person name="Roodt D."/>
            <person name="Barker N."/>
            <person name="Li Z."/>
            <person name="Van de Peer Y."/>
            <person name="Mizrachi E."/>
        </authorList>
    </citation>
    <scope>NUCLEOTIDE SEQUENCE</scope>
    <source>
        <tissue evidence="2">Young leaves</tissue>
    </source>
</reference>
<comment type="caution">
    <text evidence="2">The sequence shown here is derived from an EMBL/GenBank/DDBJ whole genome shotgun (WGS) entry which is preliminary data.</text>
</comment>
<dbReference type="EMBL" id="JAMYWD010000007">
    <property type="protein sequence ID" value="KAJ4964780.1"/>
    <property type="molecule type" value="Genomic_DNA"/>
</dbReference>
<organism evidence="2 3">
    <name type="scientific">Protea cynaroides</name>
    <dbReference type="NCBI Taxonomy" id="273540"/>
    <lineage>
        <taxon>Eukaryota</taxon>
        <taxon>Viridiplantae</taxon>
        <taxon>Streptophyta</taxon>
        <taxon>Embryophyta</taxon>
        <taxon>Tracheophyta</taxon>
        <taxon>Spermatophyta</taxon>
        <taxon>Magnoliopsida</taxon>
        <taxon>Proteales</taxon>
        <taxon>Proteaceae</taxon>
        <taxon>Protea</taxon>
    </lineage>
</organism>
<keyword evidence="1" id="KW-0472">Membrane</keyword>